<dbReference type="PANTHER" id="PTHR37422">
    <property type="entry name" value="TEICHURONIC ACID BIOSYNTHESIS PROTEIN TUAE"/>
    <property type="match status" value="1"/>
</dbReference>
<feature type="transmembrane region" description="Helical" evidence="6">
    <location>
        <begin position="173"/>
        <end position="192"/>
    </location>
</feature>
<comment type="subcellular location">
    <subcellularLocation>
        <location evidence="1">Membrane</location>
        <topology evidence="1">Multi-pass membrane protein</topology>
    </subcellularLocation>
</comment>
<dbReference type="STRING" id="561176.SAMN04488561_5733"/>
<name>A0A1H5PTP8_9ACTN</name>
<accession>A0A1H5PTP8</accession>
<gene>
    <name evidence="8" type="ORF">SAMN04488561_5733</name>
</gene>
<feature type="transmembrane region" description="Helical" evidence="6">
    <location>
        <begin position="108"/>
        <end position="127"/>
    </location>
</feature>
<reference evidence="9" key="1">
    <citation type="submission" date="2016-10" db="EMBL/GenBank/DDBJ databases">
        <authorList>
            <person name="Varghese N."/>
            <person name="Submissions S."/>
        </authorList>
    </citation>
    <scope>NUCLEOTIDE SEQUENCE [LARGE SCALE GENOMIC DNA]</scope>
    <source>
        <strain evidence="9">DSM 45237</strain>
    </source>
</reference>
<sequence>MSGTGAVVAPRSGRRKRDSREPVLLRHPRNLDVVRHDWQPVLLRRRRPDTVVLLIAFLAAQFLIPARMVIGGMGAVGRPSVALGLLLVFLWLMSVFRNGQLPSGSQPIRWVVGIWVAVELVGYAVGYDRGLPVIEASAADRWIIFVLATAGIALATADGIATRKQLDTVLKALVGFTAVMAAIGALQFLRIVDLVQYIKLPGLSLNSDLIGIGARGGPEFARVASTANHYIEFGVVLALVLPIALHYAMFARPGSQRRWLWVAVGLIAAGIPFAISRSATLAVIMGMVLMATVWPWRQRYNALILGVVATAAFHVLQPGVLGTIRALFTNAEDDPSVQDRIARTDYVVNLWELRPWFGRGAGTVIPSEYILLDNQLYMTLLAGGVLGVTGLTIFFLAPYFVGRSLRLRGADQETRHLAQALAVAMPVGLMVSATFDSFSFATFVGVIAIVMGAIGALWRLDHQSPHERVLQVAAPGDKYVATPLMAFWRRNDVRRSASPSPR</sequence>
<keyword evidence="4 6" id="KW-0472">Membrane</keyword>
<feature type="region of interest" description="Disordered" evidence="5">
    <location>
        <begin position="1"/>
        <end position="20"/>
    </location>
</feature>
<evidence type="ECO:0000256" key="6">
    <source>
        <dbReference type="SAM" id="Phobius"/>
    </source>
</evidence>
<keyword evidence="3 6" id="KW-1133">Transmembrane helix</keyword>
<dbReference type="EMBL" id="FNUC01000004">
    <property type="protein sequence ID" value="SEF17166.1"/>
    <property type="molecule type" value="Genomic_DNA"/>
</dbReference>
<feature type="transmembrane region" description="Helical" evidence="6">
    <location>
        <begin position="51"/>
        <end position="70"/>
    </location>
</feature>
<feature type="transmembrane region" description="Helical" evidence="6">
    <location>
        <begin position="259"/>
        <end position="275"/>
    </location>
</feature>
<feature type="domain" description="O-antigen ligase-related" evidence="7">
    <location>
        <begin position="263"/>
        <end position="369"/>
    </location>
</feature>
<dbReference type="PANTHER" id="PTHR37422:SF13">
    <property type="entry name" value="LIPOPOLYSACCHARIDE BIOSYNTHESIS PROTEIN PA4999-RELATED"/>
    <property type="match status" value="1"/>
</dbReference>
<evidence type="ECO:0000313" key="9">
    <source>
        <dbReference type="Proteomes" id="UP000181980"/>
    </source>
</evidence>
<evidence type="ECO:0000256" key="5">
    <source>
        <dbReference type="SAM" id="MobiDB-lite"/>
    </source>
</evidence>
<evidence type="ECO:0000256" key="1">
    <source>
        <dbReference type="ARBA" id="ARBA00004141"/>
    </source>
</evidence>
<feature type="transmembrane region" description="Helical" evidence="6">
    <location>
        <begin position="76"/>
        <end position="96"/>
    </location>
</feature>
<feature type="transmembrane region" description="Helical" evidence="6">
    <location>
        <begin position="417"/>
        <end position="435"/>
    </location>
</feature>
<feature type="transmembrane region" description="Helical" evidence="6">
    <location>
        <begin position="142"/>
        <end position="161"/>
    </location>
</feature>
<organism evidence="8 9">
    <name type="scientific">Jiangella alba</name>
    <dbReference type="NCBI Taxonomy" id="561176"/>
    <lineage>
        <taxon>Bacteria</taxon>
        <taxon>Bacillati</taxon>
        <taxon>Actinomycetota</taxon>
        <taxon>Actinomycetes</taxon>
        <taxon>Jiangellales</taxon>
        <taxon>Jiangellaceae</taxon>
        <taxon>Jiangella</taxon>
    </lineage>
</organism>
<evidence type="ECO:0000313" key="8">
    <source>
        <dbReference type="EMBL" id="SEF17166.1"/>
    </source>
</evidence>
<keyword evidence="9" id="KW-1185">Reference proteome</keyword>
<dbReference type="AlphaFoldDB" id="A0A1H5PTP8"/>
<dbReference type="OrthoDB" id="5243524at2"/>
<feature type="transmembrane region" description="Helical" evidence="6">
    <location>
        <begin position="441"/>
        <end position="460"/>
    </location>
</feature>
<evidence type="ECO:0000256" key="2">
    <source>
        <dbReference type="ARBA" id="ARBA00022692"/>
    </source>
</evidence>
<feature type="transmembrane region" description="Helical" evidence="6">
    <location>
        <begin position="303"/>
        <end position="328"/>
    </location>
</feature>
<dbReference type="InterPro" id="IPR051533">
    <property type="entry name" value="WaaL-like"/>
</dbReference>
<dbReference type="Pfam" id="PF04932">
    <property type="entry name" value="Wzy_C"/>
    <property type="match status" value="1"/>
</dbReference>
<keyword evidence="2 6" id="KW-0812">Transmembrane</keyword>
<proteinExistence type="predicted"/>
<feature type="transmembrane region" description="Helical" evidence="6">
    <location>
        <begin position="281"/>
        <end position="296"/>
    </location>
</feature>
<dbReference type="Proteomes" id="UP000181980">
    <property type="component" value="Unassembled WGS sequence"/>
</dbReference>
<dbReference type="GO" id="GO:0016020">
    <property type="term" value="C:membrane"/>
    <property type="evidence" value="ECO:0007669"/>
    <property type="project" value="UniProtKB-SubCell"/>
</dbReference>
<dbReference type="InterPro" id="IPR007016">
    <property type="entry name" value="O-antigen_ligase-rel_domated"/>
</dbReference>
<feature type="transmembrane region" description="Helical" evidence="6">
    <location>
        <begin position="376"/>
        <end position="397"/>
    </location>
</feature>
<evidence type="ECO:0000256" key="3">
    <source>
        <dbReference type="ARBA" id="ARBA00022989"/>
    </source>
</evidence>
<feature type="transmembrane region" description="Helical" evidence="6">
    <location>
        <begin position="230"/>
        <end position="247"/>
    </location>
</feature>
<keyword evidence="8" id="KW-0436">Ligase</keyword>
<protein>
    <submittedName>
        <fullName evidence="8">O-antigen ligase</fullName>
    </submittedName>
</protein>
<evidence type="ECO:0000256" key="4">
    <source>
        <dbReference type="ARBA" id="ARBA00023136"/>
    </source>
</evidence>
<dbReference type="RefSeq" id="WP_069112574.1">
    <property type="nucleotide sequence ID" value="NZ_FNUC01000004.1"/>
</dbReference>
<dbReference type="GO" id="GO:0016874">
    <property type="term" value="F:ligase activity"/>
    <property type="evidence" value="ECO:0007669"/>
    <property type="project" value="UniProtKB-KW"/>
</dbReference>
<evidence type="ECO:0000259" key="7">
    <source>
        <dbReference type="Pfam" id="PF04932"/>
    </source>
</evidence>